<evidence type="ECO:0000256" key="4">
    <source>
        <dbReference type="SAM" id="MobiDB-lite"/>
    </source>
</evidence>
<dbReference type="Pfam" id="PF13637">
    <property type="entry name" value="Ank_4"/>
    <property type="match status" value="1"/>
</dbReference>
<accession>A0AAW0R210</accession>
<dbReference type="PROSITE" id="PS50088">
    <property type="entry name" value="ANK_REPEAT"/>
    <property type="match status" value="6"/>
</dbReference>
<dbReference type="SMART" id="SM00248">
    <property type="entry name" value="ANK"/>
    <property type="match status" value="12"/>
</dbReference>
<dbReference type="PANTHER" id="PTHR24123">
    <property type="entry name" value="ANKYRIN REPEAT-CONTAINING"/>
    <property type="match status" value="1"/>
</dbReference>
<dbReference type="Pfam" id="PF00023">
    <property type="entry name" value="Ank"/>
    <property type="match status" value="2"/>
</dbReference>
<dbReference type="InterPro" id="IPR036770">
    <property type="entry name" value="Ankyrin_rpt-contain_sf"/>
</dbReference>
<comment type="caution">
    <text evidence="6">The sequence shown here is derived from an EMBL/GenBank/DDBJ whole genome shotgun (WGS) entry which is preliminary data.</text>
</comment>
<dbReference type="InterPro" id="IPR027417">
    <property type="entry name" value="P-loop_NTPase"/>
</dbReference>
<protein>
    <recommendedName>
        <fullName evidence="5">NACHT domain-containing protein</fullName>
    </recommendedName>
</protein>
<dbReference type="SUPFAM" id="SSF48403">
    <property type="entry name" value="Ankyrin repeat"/>
    <property type="match status" value="2"/>
</dbReference>
<dbReference type="InterPro" id="IPR007111">
    <property type="entry name" value="NACHT_NTPase"/>
</dbReference>
<keyword evidence="1" id="KW-0677">Repeat</keyword>
<evidence type="ECO:0000259" key="5">
    <source>
        <dbReference type="PROSITE" id="PS50837"/>
    </source>
</evidence>
<reference evidence="6 7" key="1">
    <citation type="submission" date="2023-01" db="EMBL/GenBank/DDBJ databases">
        <title>Analysis of 21 Apiospora genomes using comparative genomics revels a genus with tremendous synthesis potential of carbohydrate active enzymes and secondary metabolites.</title>
        <authorList>
            <person name="Sorensen T."/>
        </authorList>
    </citation>
    <scope>NUCLEOTIDE SEQUENCE [LARGE SCALE GENOMIC DNA]</scope>
    <source>
        <strain evidence="6 7">CBS 117206</strain>
    </source>
</reference>
<keyword evidence="7" id="KW-1185">Reference proteome</keyword>
<dbReference type="Pfam" id="PF24883">
    <property type="entry name" value="NPHP3_N"/>
    <property type="match status" value="1"/>
</dbReference>
<evidence type="ECO:0000313" key="6">
    <source>
        <dbReference type="EMBL" id="KAK8121286.1"/>
    </source>
</evidence>
<dbReference type="Gene3D" id="1.25.40.20">
    <property type="entry name" value="Ankyrin repeat-containing domain"/>
    <property type="match status" value="2"/>
</dbReference>
<keyword evidence="2 3" id="KW-0040">ANK repeat</keyword>
<dbReference type="PRINTS" id="PR01415">
    <property type="entry name" value="ANKYRIN"/>
</dbReference>
<dbReference type="InterPro" id="IPR002110">
    <property type="entry name" value="Ankyrin_rpt"/>
</dbReference>
<name>A0AAW0R210_9PEZI</name>
<feature type="repeat" description="ANK" evidence="3">
    <location>
        <begin position="769"/>
        <end position="795"/>
    </location>
</feature>
<dbReference type="Pfam" id="PF22939">
    <property type="entry name" value="WHD_GPIID"/>
    <property type="match status" value="1"/>
</dbReference>
<dbReference type="Proteomes" id="UP001392437">
    <property type="component" value="Unassembled WGS sequence"/>
</dbReference>
<dbReference type="Gene3D" id="3.40.50.300">
    <property type="entry name" value="P-loop containing nucleotide triphosphate hydrolases"/>
    <property type="match status" value="1"/>
</dbReference>
<dbReference type="Pfam" id="PF12796">
    <property type="entry name" value="Ank_2"/>
    <property type="match status" value="2"/>
</dbReference>
<proteinExistence type="predicted"/>
<gene>
    <name evidence="6" type="ORF">PG999_005406</name>
</gene>
<evidence type="ECO:0000256" key="2">
    <source>
        <dbReference type="ARBA" id="ARBA00023043"/>
    </source>
</evidence>
<feature type="compositionally biased region" description="Basic and acidic residues" evidence="4">
    <location>
        <begin position="1332"/>
        <end position="1341"/>
    </location>
</feature>
<feature type="region of interest" description="Disordered" evidence="4">
    <location>
        <begin position="1295"/>
        <end position="1345"/>
    </location>
</feature>
<dbReference type="PROSITE" id="PS50837">
    <property type="entry name" value="NACHT"/>
    <property type="match status" value="1"/>
</dbReference>
<feature type="repeat" description="ANK" evidence="3">
    <location>
        <begin position="909"/>
        <end position="941"/>
    </location>
</feature>
<feature type="repeat" description="ANK" evidence="3">
    <location>
        <begin position="1010"/>
        <end position="1042"/>
    </location>
</feature>
<dbReference type="SUPFAM" id="SSF52540">
    <property type="entry name" value="P-loop containing nucleoside triphosphate hydrolases"/>
    <property type="match status" value="1"/>
</dbReference>
<feature type="domain" description="NACHT" evidence="5">
    <location>
        <begin position="205"/>
        <end position="349"/>
    </location>
</feature>
<sequence length="1416" mass="156947">MDTTASLIAIVELSFKVLKYMDDVRDGGKDRSELHQEVLTVYDMFWKIKSDFESSSSDNETPWSEAISTLFKPNGTIEQLKHALEQIASKIMIPPHSSTEVMKKLRWPFEKSEVQKMLGRLRSYRDTITAALVRANLQLGISTREDVQFVRHTLEDVELKKALDWISTLDFLTLQKASQRQPLTGTGEWFLHHPQIRGWCEGRTKAIWCHGIPGAGKTVLATALFQDLRKTYVQQNVAVMIAYCSFDDADTHTSENIFSSLLRQAVETRGHMSDAVRKLYQELTRGSQRYRPSREDLIETLSTELENFNQSFIIVDGLDELRDNRQKAALLGSIESIRPIPQLLVTSRPVEVIDTWFKNSAKADSGYKIDASDDENPQSDFFCDDCEERSKTSSSSQSSLSDDTESVVLSECENCNRDLCVTCYDREGVCCGCNGHKQDFKWAWPGTISIAAQPEDLERYIHWRIERNENLQMLLQNALAKVPGISESLFTRVLEESHTMFLLAKFHMNSLEEQATARDLINTLEALPSNINEIYDGLFMRIGNKRLASTLEKFLTVVATASKLLSIQALAHAVTVKPRDDDIDDLDLPDVRHLASMCAGLVEIDPSGFVRLAHETIGHYIAETGLKSSTSGHALLAEICLNYLQFTEFSSGASDGPGRDVEVKNRQQKYPFLTYAATHWGIHMREVYDQLPICPLTHNVYKLCEDFLAQLGNVSTCAQFMRLDDLETSSGWDAEYDVSGLHLAAYFGLTSAVRSLLASKIDVNITDCMGTTALMYAAQAGNADAVHILLQSDADPGRCCRRGRSALHRACENNAVDVVKYLAASSRDVSVNAFDHAPFEWTALAWAVRRSNFDIVRLLLTRNDIDLELQCPGDESLNALHRAIANDDIKIVQLLLADGRVSVESMAPDGATPLIIAASEGHADMVSMLLKWGANVNARSVYDASAIFYAVEQNSLKCVRILIEHGADCTFKDFQGRGILQMAALQSCSTMLDFILGFVDDLNPNAQGDRGETPLHDAIGRKSESIVGVLLKHGARTDIADGRGKTPLRLARDECDVRLIDMLSAASLKESKAKQPLPNSSEAVMDDANLFVHPSSTNTPGTNNEISIESAIQSLDKAELELYLDNLGPAAAAAINDPSLELLHHSMQWGRLDSMRVLLDRGADVNSLNKRGWPLLHGATYLDQYEAADLLIARGCDLDIRSLWNGSALAFATKIQNVSFAFLFVQHGAAIRPKEGNLVPVLELAVDRNDLAIVRRLVEEGVPFQVKDPRNRTPYQRARRAGFDEIADYLYERSRSGGGVSENEGSLSPAALADSGNHQLEGGPTLDDDRDEVTVSEKAEEAGVLPPEALGLEDTEVSTLSSLDLDEEQNRMDKKSLGGEDPEELISKLRLDSAAEFIKSLNDDDWLKGNLGDQAV</sequence>
<dbReference type="InterPro" id="IPR051165">
    <property type="entry name" value="Multifunctional_ANK_Repeat"/>
</dbReference>
<feature type="repeat" description="ANK" evidence="3">
    <location>
        <begin position="802"/>
        <end position="834"/>
    </location>
</feature>
<evidence type="ECO:0000313" key="7">
    <source>
        <dbReference type="Proteomes" id="UP001392437"/>
    </source>
</evidence>
<dbReference type="InterPro" id="IPR054471">
    <property type="entry name" value="GPIID_WHD"/>
</dbReference>
<feature type="repeat" description="ANK" evidence="3">
    <location>
        <begin position="1143"/>
        <end position="1170"/>
    </location>
</feature>
<dbReference type="InterPro" id="IPR056884">
    <property type="entry name" value="NPHP3-like_N"/>
</dbReference>
<dbReference type="PROSITE" id="PS50297">
    <property type="entry name" value="ANK_REP_REGION"/>
    <property type="match status" value="4"/>
</dbReference>
<dbReference type="PANTHER" id="PTHR24123:SF33">
    <property type="entry name" value="PROTEIN HOS4"/>
    <property type="match status" value="1"/>
</dbReference>
<dbReference type="EMBL" id="JAQQWP010000004">
    <property type="protein sequence ID" value="KAK8121286.1"/>
    <property type="molecule type" value="Genomic_DNA"/>
</dbReference>
<evidence type="ECO:0000256" key="3">
    <source>
        <dbReference type="PROSITE-ProRule" id="PRU00023"/>
    </source>
</evidence>
<evidence type="ECO:0000256" key="1">
    <source>
        <dbReference type="ARBA" id="ARBA00022737"/>
    </source>
</evidence>
<feature type="repeat" description="ANK" evidence="3">
    <location>
        <begin position="942"/>
        <end position="974"/>
    </location>
</feature>
<organism evidence="6 7">
    <name type="scientific">Apiospora kogelbergensis</name>
    <dbReference type="NCBI Taxonomy" id="1337665"/>
    <lineage>
        <taxon>Eukaryota</taxon>
        <taxon>Fungi</taxon>
        <taxon>Dikarya</taxon>
        <taxon>Ascomycota</taxon>
        <taxon>Pezizomycotina</taxon>
        <taxon>Sordariomycetes</taxon>
        <taxon>Xylariomycetidae</taxon>
        <taxon>Amphisphaeriales</taxon>
        <taxon>Apiosporaceae</taxon>
        <taxon>Apiospora</taxon>
    </lineage>
</organism>